<evidence type="ECO:0000313" key="4">
    <source>
        <dbReference type="Proteomes" id="UP000306192"/>
    </source>
</evidence>
<dbReference type="InterPro" id="IPR048020">
    <property type="entry name" value="Transpos_IS3"/>
</dbReference>
<dbReference type="Pfam" id="PF13683">
    <property type="entry name" value="rve_3"/>
    <property type="match status" value="1"/>
</dbReference>
<dbReference type="InterPro" id="IPR001584">
    <property type="entry name" value="Integrase_cat-core"/>
</dbReference>
<dbReference type="InterPro" id="IPR050900">
    <property type="entry name" value="Transposase_IS3/IS150/IS904"/>
</dbReference>
<dbReference type="RefSeq" id="WP_136642846.1">
    <property type="nucleotide sequence ID" value="NZ_QYRT01000029.1"/>
</dbReference>
<name>A0A4T2BVU8_9MICO</name>
<dbReference type="SUPFAM" id="SSF46689">
    <property type="entry name" value="Homeodomain-like"/>
    <property type="match status" value="1"/>
</dbReference>
<dbReference type="SUPFAM" id="SSF53098">
    <property type="entry name" value="Ribonuclease H-like"/>
    <property type="match status" value="1"/>
</dbReference>
<dbReference type="InterPro" id="IPR012337">
    <property type="entry name" value="RNaseH-like_sf"/>
</dbReference>
<feature type="coiled-coil region" evidence="1">
    <location>
        <begin position="63"/>
        <end position="90"/>
    </location>
</feature>
<keyword evidence="1" id="KW-0175">Coiled coil</keyword>
<dbReference type="Gene3D" id="1.10.10.10">
    <property type="entry name" value="Winged helix-like DNA-binding domain superfamily/Winged helix DNA-binding domain"/>
    <property type="match status" value="1"/>
</dbReference>
<dbReference type="Pfam" id="PF00665">
    <property type="entry name" value="rve"/>
    <property type="match status" value="1"/>
</dbReference>
<dbReference type="GO" id="GO:0015074">
    <property type="term" value="P:DNA integration"/>
    <property type="evidence" value="ECO:0007669"/>
    <property type="project" value="InterPro"/>
</dbReference>
<dbReference type="EMBL" id="QYRT01000029">
    <property type="protein sequence ID" value="TIH33896.1"/>
    <property type="molecule type" value="Genomic_DNA"/>
</dbReference>
<sequence>MPNKYPAEVRERATRMVLDRLTDYPSTWAACQDLGAKLNVGAETLRKWIVQAQVDAGTKTGPSTEELEEIKRLKKENRDLRETNEILKAAGVFLREGTRPSQPRIVAFIEQMRAYGHGVESICDVLRMQGVQVAPRSYRAWKTRPPAHRTISDATLVGQLRTLRQRDAKGRQKPEVLYGRRKMTAWLDRNGFDGISKHTVDRVMRAEGMTGLVRGRKTRTTIAGKNGERAGDLLNREFTAPYPNHSWVTDFTYVPTWAGFVYVAFAIDLYSRAIVGWQCSTIKDTPFVEACLQMALWRRDHTGRPVNRGMIHHSDAGSQYTSIRFTDTVALEGLVASIGSVGDAYDNAAAETVMGLYKNEAIAKGSPFRTGPLKNLASVEEVTFDWVDWYNNHRLHSYLDYQSPEQHEQKYYASNIGAQTGDAANKKAA</sequence>
<evidence type="ECO:0000259" key="2">
    <source>
        <dbReference type="PROSITE" id="PS50994"/>
    </source>
</evidence>
<dbReference type="InterPro" id="IPR009057">
    <property type="entry name" value="Homeodomain-like_sf"/>
</dbReference>
<gene>
    <name evidence="3" type="ORF">D4765_13630</name>
</gene>
<comment type="caution">
    <text evidence="3">The sequence shown here is derived from an EMBL/GenBank/DDBJ whole genome shotgun (WGS) entry which is preliminary data.</text>
</comment>
<dbReference type="Proteomes" id="UP000306192">
    <property type="component" value="Unassembled WGS sequence"/>
</dbReference>
<accession>A0A4T2BVU8</accession>
<proteinExistence type="predicted"/>
<dbReference type="PANTHER" id="PTHR46889">
    <property type="entry name" value="TRANSPOSASE INSF FOR INSERTION SEQUENCE IS3B-RELATED"/>
    <property type="match status" value="1"/>
</dbReference>
<evidence type="ECO:0000256" key="1">
    <source>
        <dbReference type="SAM" id="Coils"/>
    </source>
</evidence>
<keyword evidence="4" id="KW-1185">Reference proteome</keyword>
<organism evidence="3 4">
    <name type="scientific">Subtercola vilae</name>
    <dbReference type="NCBI Taxonomy" id="2056433"/>
    <lineage>
        <taxon>Bacteria</taxon>
        <taxon>Bacillati</taxon>
        <taxon>Actinomycetota</taxon>
        <taxon>Actinomycetes</taxon>
        <taxon>Micrococcales</taxon>
        <taxon>Microbacteriaceae</taxon>
        <taxon>Subtercola</taxon>
    </lineage>
</organism>
<feature type="domain" description="Integrase catalytic" evidence="2">
    <location>
        <begin position="239"/>
        <end position="411"/>
    </location>
</feature>
<dbReference type="InterPro" id="IPR036397">
    <property type="entry name" value="RNaseH_sf"/>
</dbReference>
<dbReference type="OrthoDB" id="4426778at2"/>
<dbReference type="NCBIfam" id="NF033516">
    <property type="entry name" value="transpos_IS3"/>
    <property type="match status" value="1"/>
</dbReference>
<evidence type="ECO:0000313" key="3">
    <source>
        <dbReference type="EMBL" id="TIH33896.1"/>
    </source>
</evidence>
<reference evidence="3 4" key="1">
    <citation type="journal article" date="2019" name="Microorganisms">
        <title>Systematic Affiliation and Genome Analysis of Subtercola vilae DB165(T) with Particular Emphasis on Cold Adaptation of an Isolate from a High-Altitude Cold Volcano Lake.</title>
        <authorList>
            <person name="Villalobos A.S."/>
            <person name="Wiese J."/>
            <person name="Imhoff J.F."/>
            <person name="Dorador C."/>
            <person name="Keller A."/>
            <person name="Hentschel U."/>
        </authorList>
    </citation>
    <scope>NUCLEOTIDE SEQUENCE [LARGE SCALE GENOMIC DNA]</scope>
    <source>
        <strain evidence="3 4">DB165</strain>
    </source>
</reference>
<dbReference type="GO" id="GO:0003676">
    <property type="term" value="F:nucleic acid binding"/>
    <property type="evidence" value="ECO:0007669"/>
    <property type="project" value="InterPro"/>
</dbReference>
<dbReference type="Gene3D" id="3.30.420.10">
    <property type="entry name" value="Ribonuclease H-like superfamily/Ribonuclease H"/>
    <property type="match status" value="1"/>
</dbReference>
<dbReference type="InterPro" id="IPR036388">
    <property type="entry name" value="WH-like_DNA-bd_sf"/>
</dbReference>
<dbReference type="AlphaFoldDB" id="A0A4T2BVU8"/>
<protein>
    <submittedName>
        <fullName evidence="3">IS3 family transposase</fullName>
    </submittedName>
</protein>
<dbReference type="PANTHER" id="PTHR46889:SF5">
    <property type="entry name" value="INTEGRASE PROTEIN"/>
    <property type="match status" value="1"/>
</dbReference>
<dbReference type="PROSITE" id="PS50994">
    <property type="entry name" value="INTEGRASE"/>
    <property type="match status" value="1"/>
</dbReference>